<feature type="transmembrane region" description="Helical" evidence="8">
    <location>
        <begin position="301"/>
        <end position="324"/>
    </location>
</feature>
<evidence type="ECO:0000313" key="10">
    <source>
        <dbReference type="Proteomes" id="UP001642540"/>
    </source>
</evidence>
<feature type="transmembrane region" description="Helical" evidence="8">
    <location>
        <begin position="162"/>
        <end position="184"/>
    </location>
</feature>
<keyword evidence="3 8" id="KW-0812">Transmembrane</keyword>
<keyword evidence="4 8" id="KW-1133">Transmembrane helix</keyword>
<gene>
    <name evidence="9" type="ORF">ODALV1_LOCUS18012</name>
</gene>
<reference evidence="9 10" key="1">
    <citation type="submission" date="2024-08" db="EMBL/GenBank/DDBJ databases">
        <authorList>
            <person name="Cucini C."/>
            <person name="Frati F."/>
        </authorList>
    </citation>
    <scope>NUCLEOTIDE SEQUENCE [LARGE SCALE GENOMIC DNA]</scope>
</reference>
<evidence type="ECO:0000256" key="6">
    <source>
        <dbReference type="ARBA" id="ARBA00023170"/>
    </source>
</evidence>
<proteinExistence type="predicted"/>
<evidence type="ECO:0008006" key="11">
    <source>
        <dbReference type="Google" id="ProtNLM"/>
    </source>
</evidence>
<sequence length="410" mass="46647">MPTVSKSYQETQIRDGLYKLVNLIMNPCKYLGLTTFSLSHNKELQFSIYSLAFCVTVVRFLIVIFEVIFYTINEDFLLEVLVGKGSTLRATYHIPTWSGFITDVLSKLFLFVNRSKIIHFHKALIDSTVDSFLGEVHRSNNGKVFQHQIQNASKGLQRKKRLIFAAVLYSTVTSFVVVPMKLFATFKSLDEWPLVAYMSPFFAAIYWAFSYLTLLPELFIVTTFHCFRLLCIDLKLRLEHSQRQIMQSKDVANVLGRFQRLEALVADYNEGFGWYNVVHVLSSSITITVTLFHLIDHLLKLKFSSAAAFLAPLGLQTYILFYVFDEANNFEMEAKKCASLLKQVSCQNVVETELVTVSTQLNKSLVLQSLSIIPSSIFHVNRATLTAIASTITTYLVVLVQFYSGDSSNQ</sequence>
<accession>A0ABP1R797</accession>
<organism evidence="9 10">
    <name type="scientific">Orchesella dallaii</name>
    <dbReference type="NCBI Taxonomy" id="48710"/>
    <lineage>
        <taxon>Eukaryota</taxon>
        <taxon>Metazoa</taxon>
        <taxon>Ecdysozoa</taxon>
        <taxon>Arthropoda</taxon>
        <taxon>Hexapoda</taxon>
        <taxon>Collembola</taxon>
        <taxon>Entomobryomorpha</taxon>
        <taxon>Entomobryoidea</taxon>
        <taxon>Orchesellidae</taxon>
        <taxon>Orchesellinae</taxon>
        <taxon>Orchesella</taxon>
    </lineage>
</organism>
<feature type="transmembrane region" description="Helical" evidence="8">
    <location>
        <begin position="274"/>
        <end position="295"/>
    </location>
</feature>
<dbReference type="Proteomes" id="UP001642540">
    <property type="component" value="Unassembled WGS sequence"/>
</dbReference>
<feature type="transmembrane region" description="Helical" evidence="8">
    <location>
        <begin position="204"/>
        <end position="227"/>
    </location>
</feature>
<dbReference type="PANTHER" id="PTHR21143:SF104">
    <property type="entry name" value="GUSTATORY RECEPTOR 8A-RELATED"/>
    <property type="match status" value="1"/>
</dbReference>
<dbReference type="Pfam" id="PF08395">
    <property type="entry name" value="7tm_7"/>
    <property type="match status" value="1"/>
</dbReference>
<evidence type="ECO:0000256" key="2">
    <source>
        <dbReference type="ARBA" id="ARBA00022475"/>
    </source>
</evidence>
<keyword evidence="2" id="KW-1003">Cell membrane</keyword>
<evidence type="ECO:0000256" key="1">
    <source>
        <dbReference type="ARBA" id="ARBA00004651"/>
    </source>
</evidence>
<keyword evidence="10" id="KW-1185">Reference proteome</keyword>
<dbReference type="EMBL" id="CAXLJM020000057">
    <property type="protein sequence ID" value="CAL8118170.1"/>
    <property type="molecule type" value="Genomic_DNA"/>
</dbReference>
<feature type="transmembrane region" description="Helical" evidence="8">
    <location>
        <begin position="383"/>
        <end position="404"/>
    </location>
</feature>
<comment type="caution">
    <text evidence="9">The sequence shown here is derived from an EMBL/GenBank/DDBJ whole genome shotgun (WGS) entry which is preliminary data.</text>
</comment>
<evidence type="ECO:0000313" key="9">
    <source>
        <dbReference type="EMBL" id="CAL8118170.1"/>
    </source>
</evidence>
<evidence type="ECO:0000256" key="3">
    <source>
        <dbReference type="ARBA" id="ARBA00022692"/>
    </source>
</evidence>
<evidence type="ECO:0000256" key="8">
    <source>
        <dbReference type="SAM" id="Phobius"/>
    </source>
</evidence>
<feature type="transmembrane region" description="Helical" evidence="8">
    <location>
        <begin position="48"/>
        <end position="72"/>
    </location>
</feature>
<comment type="subcellular location">
    <subcellularLocation>
        <location evidence="1">Cell membrane</location>
        <topology evidence="1">Multi-pass membrane protein</topology>
    </subcellularLocation>
</comment>
<evidence type="ECO:0000256" key="7">
    <source>
        <dbReference type="ARBA" id="ARBA00023224"/>
    </source>
</evidence>
<evidence type="ECO:0000256" key="5">
    <source>
        <dbReference type="ARBA" id="ARBA00023136"/>
    </source>
</evidence>
<name>A0ABP1R797_9HEXA</name>
<keyword evidence="5 8" id="KW-0472">Membrane</keyword>
<evidence type="ECO:0000256" key="4">
    <source>
        <dbReference type="ARBA" id="ARBA00022989"/>
    </source>
</evidence>
<dbReference type="InterPro" id="IPR013604">
    <property type="entry name" value="7TM_chemorcpt"/>
</dbReference>
<dbReference type="PANTHER" id="PTHR21143">
    <property type="entry name" value="INVERTEBRATE GUSTATORY RECEPTOR"/>
    <property type="match status" value="1"/>
</dbReference>
<feature type="transmembrane region" description="Helical" evidence="8">
    <location>
        <begin position="92"/>
        <end position="112"/>
    </location>
</feature>
<keyword evidence="7" id="KW-0807">Transducer</keyword>
<protein>
    <recommendedName>
        <fullName evidence="11">Gustatory receptor</fullName>
    </recommendedName>
</protein>
<keyword evidence="6" id="KW-0675">Receptor</keyword>